<reference evidence="1 2" key="1">
    <citation type="journal article" date="2019" name="Commun. Biol.">
        <title>The bagworm genome reveals a unique fibroin gene that provides high tensile strength.</title>
        <authorList>
            <person name="Kono N."/>
            <person name="Nakamura H."/>
            <person name="Ohtoshi R."/>
            <person name="Tomita M."/>
            <person name="Numata K."/>
            <person name="Arakawa K."/>
        </authorList>
    </citation>
    <scope>NUCLEOTIDE SEQUENCE [LARGE SCALE GENOMIC DNA]</scope>
</reference>
<keyword evidence="2" id="KW-1185">Reference proteome</keyword>
<evidence type="ECO:0000313" key="1">
    <source>
        <dbReference type="EMBL" id="GBP10254.1"/>
    </source>
</evidence>
<dbReference type="AlphaFoldDB" id="A0A4C1T7Z2"/>
<proteinExistence type="predicted"/>
<comment type="caution">
    <text evidence="1">The sequence shown here is derived from an EMBL/GenBank/DDBJ whole genome shotgun (WGS) entry which is preliminary data.</text>
</comment>
<protein>
    <submittedName>
        <fullName evidence="1">Uncharacterized protein</fullName>
    </submittedName>
</protein>
<sequence length="161" mass="18292">MVKATEVGVPGRVPPLPLAPQVRMTHTQGRVRLCRCPWAQGGEVLKRTYPTLLATQIEMQDRESRALMEKTELLIRSVGCLRVRCREARNREALPSRRRDLTAPATRTAILYRFDYNVRRGVESSTATRVSSDADIERFDKLSEGEHHQLRAHRPAHGILA</sequence>
<accession>A0A4C1T7Z2</accession>
<evidence type="ECO:0000313" key="2">
    <source>
        <dbReference type="Proteomes" id="UP000299102"/>
    </source>
</evidence>
<name>A0A4C1T7Z2_EUMVA</name>
<dbReference type="EMBL" id="BGZK01000039">
    <property type="protein sequence ID" value="GBP10254.1"/>
    <property type="molecule type" value="Genomic_DNA"/>
</dbReference>
<gene>
    <name evidence="1" type="ORF">EVAR_77644_1</name>
</gene>
<dbReference type="Proteomes" id="UP000299102">
    <property type="component" value="Unassembled WGS sequence"/>
</dbReference>
<organism evidence="1 2">
    <name type="scientific">Eumeta variegata</name>
    <name type="common">Bagworm moth</name>
    <name type="synonym">Eumeta japonica</name>
    <dbReference type="NCBI Taxonomy" id="151549"/>
    <lineage>
        <taxon>Eukaryota</taxon>
        <taxon>Metazoa</taxon>
        <taxon>Ecdysozoa</taxon>
        <taxon>Arthropoda</taxon>
        <taxon>Hexapoda</taxon>
        <taxon>Insecta</taxon>
        <taxon>Pterygota</taxon>
        <taxon>Neoptera</taxon>
        <taxon>Endopterygota</taxon>
        <taxon>Lepidoptera</taxon>
        <taxon>Glossata</taxon>
        <taxon>Ditrysia</taxon>
        <taxon>Tineoidea</taxon>
        <taxon>Psychidae</taxon>
        <taxon>Oiketicinae</taxon>
        <taxon>Eumeta</taxon>
    </lineage>
</organism>